<evidence type="ECO:0000313" key="2">
    <source>
        <dbReference type="EMBL" id="SDQ31605.1"/>
    </source>
</evidence>
<dbReference type="EMBL" id="FNJW01000008">
    <property type="protein sequence ID" value="SDQ31605.1"/>
    <property type="molecule type" value="Genomic_DNA"/>
</dbReference>
<dbReference type="RefSeq" id="WP_089977263.1">
    <property type="nucleotide sequence ID" value="NZ_FNJW01000008.1"/>
</dbReference>
<proteinExistence type="predicted"/>
<dbReference type="OrthoDB" id="2934538at2"/>
<dbReference type="AlphaFoldDB" id="A0A1H0ZVV0"/>
<evidence type="ECO:0000313" key="3">
    <source>
        <dbReference type="Proteomes" id="UP000199481"/>
    </source>
</evidence>
<sequence length="454" mass="52339">MLGWQDFKVMNFEFGSIKLFKEKIVYEISKNLCSYEQIEDIESLKKQDDVHFFNLIQVEEDDHTLYLHYERLESMRSLTMIKKEEYSVKLSIAQTLLRENILQQTSAFVSIHPATIFYYPMQTVKYTYLATNVLPQEHKYSDLDRYKALVLAILTNFSYETCLGEKEEVLKRGNELVKAVVQASTRQEMLLIVEEAYDFVTYDYIQHNSTNKEKLKKRTLYALAASVLFSLAAVGFTKQHANAQQEQIVQAMEQDLEQKNYSLEATQQIVNKDFEKAAIAMKKAGESKKDIGTMYFENNQFQQAIDTDSSFLEPVIAYYYDNDQSEAVLDLTLTEVAEEHSTKLETEKAIAAYDTATMSSALPFLEDEETAVRMGLAYLTNDDVTSAQKVLEKFPSASLENKIKLKQAENELAKSEEDLKAIKEDDEKKDEKQQLQKDKIATLTKEIETLQNNE</sequence>
<feature type="coiled-coil region" evidence="1">
    <location>
        <begin position="396"/>
        <end position="453"/>
    </location>
</feature>
<organism evidence="2 3">
    <name type="scientific">Carnobacterium viridans</name>
    <dbReference type="NCBI Taxonomy" id="174587"/>
    <lineage>
        <taxon>Bacteria</taxon>
        <taxon>Bacillati</taxon>
        <taxon>Bacillota</taxon>
        <taxon>Bacilli</taxon>
        <taxon>Lactobacillales</taxon>
        <taxon>Carnobacteriaceae</taxon>
        <taxon>Carnobacterium</taxon>
    </lineage>
</organism>
<dbReference type="Proteomes" id="UP000199481">
    <property type="component" value="Unassembled WGS sequence"/>
</dbReference>
<dbReference type="Gene3D" id="1.10.510.10">
    <property type="entry name" value="Transferase(Phosphotransferase) domain 1"/>
    <property type="match status" value="1"/>
</dbReference>
<keyword evidence="3" id="KW-1185">Reference proteome</keyword>
<name>A0A1H0ZVV0_9LACT</name>
<evidence type="ECO:0000256" key="1">
    <source>
        <dbReference type="SAM" id="Coils"/>
    </source>
</evidence>
<gene>
    <name evidence="2" type="ORF">SAMN04487752_1753</name>
</gene>
<protein>
    <submittedName>
        <fullName evidence="2">Uncharacterized membrane protein YukC</fullName>
    </submittedName>
</protein>
<reference evidence="3" key="1">
    <citation type="submission" date="2016-10" db="EMBL/GenBank/DDBJ databases">
        <authorList>
            <person name="Varghese N."/>
            <person name="Submissions S."/>
        </authorList>
    </citation>
    <scope>NUCLEOTIDE SEQUENCE [LARGE SCALE GENOMIC DNA]</scope>
    <source>
        <strain evidence="3">MPL-11</strain>
    </source>
</reference>
<keyword evidence="1" id="KW-0175">Coiled coil</keyword>
<accession>A0A1H0ZVV0</accession>